<organism evidence="7 8">
    <name type="scientific">Frankliniella occidentalis</name>
    <name type="common">Western flower thrips</name>
    <name type="synonym">Euthrips occidentalis</name>
    <dbReference type="NCBI Taxonomy" id="133901"/>
    <lineage>
        <taxon>Eukaryota</taxon>
        <taxon>Metazoa</taxon>
        <taxon>Ecdysozoa</taxon>
        <taxon>Arthropoda</taxon>
        <taxon>Hexapoda</taxon>
        <taxon>Insecta</taxon>
        <taxon>Pterygota</taxon>
        <taxon>Neoptera</taxon>
        <taxon>Paraneoptera</taxon>
        <taxon>Thysanoptera</taxon>
        <taxon>Terebrantia</taxon>
        <taxon>Thripoidea</taxon>
        <taxon>Thripidae</taxon>
        <taxon>Frankliniella</taxon>
    </lineage>
</organism>
<name>A0A9C6XV98_FRAOC</name>
<dbReference type="GeneID" id="127752106"/>
<evidence type="ECO:0000256" key="3">
    <source>
        <dbReference type="ARBA" id="ARBA00023015"/>
    </source>
</evidence>
<keyword evidence="3" id="KW-0805">Transcription regulation</keyword>
<reference evidence="8" key="1">
    <citation type="submission" date="2025-08" db="UniProtKB">
        <authorList>
            <consortium name="RefSeq"/>
        </authorList>
    </citation>
    <scope>IDENTIFICATION</scope>
    <source>
        <tissue evidence="8">Whole organism</tissue>
    </source>
</reference>
<dbReference type="GO" id="GO:0005634">
    <property type="term" value="C:nucleus"/>
    <property type="evidence" value="ECO:0007669"/>
    <property type="project" value="TreeGrafter"/>
</dbReference>
<evidence type="ECO:0000259" key="6">
    <source>
        <dbReference type="Pfam" id="PF13873"/>
    </source>
</evidence>
<dbReference type="KEGG" id="foc:127752106"/>
<keyword evidence="4" id="KW-0804">Transcription</keyword>
<dbReference type="Proteomes" id="UP000504606">
    <property type="component" value="Unplaced"/>
</dbReference>
<proteinExistence type="predicted"/>
<dbReference type="Pfam" id="PF13873">
    <property type="entry name" value="Myb_DNA-bind_5"/>
    <property type="match status" value="1"/>
</dbReference>
<comment type="subunit">
    <text evidence="1">Self-associates forming complexes of several hundred monomers.</text>
</comment>
<dbReference type="RefSeq" id="XP_052132659.1">
    <property type="nucleotide sequence ID" value="XM_052276699.1"/>
</dbReference>
<dbReference type="InterPro" id="IPR028002">
    <property type="entry name" value="Myb_DNA-bind_5"/>
</dbReference>
<dbReference type="PANTHER" id="PTHR23098:SF16">
    <property type="entry name" value="REGULATORY PROTEIN ZESTE"/>
    <property type="match status" value="1"/>
</dbReference>
<evidence type="ECO:0000256" key="5">
    <source>
        <dbReference type="ARBA" id="ARBA00025466"/>
    </source>
</evidence>
<dbReference type="PANTHER" id="PTHR23098">
    <property type="entry name" value="AGAP001331-PA-RELATED"/>
    <property type="match status" value="1"/>
</dbReference>
<feature type="domain" description="Myb/SANT-like DNA-binding" evidence="6">
    <location>
        <begin position="10"/>
        <end position="84"/>
    </location>
</feature>
<dbReference type="OrthoDB" id="10522026at2759"/>
<gene>
    <name evidence="8" type="primary">LOC127752106</name>
</gene>
<accession>A0A9C6XV98</accession>
<evidence type="ECO:0000256" key="2">
    <source>
        <dbReference type="ARBA" id="ARBA00016807"/>
    </source>
</evidence>
<comment type="function">
    <text evidence="5">Involved in transvection phenomena (= synapsis-dependent gene expression), where the synaptic pairing of chromosomes carrying genes with which zeste interacts influences the expression of these genes. Zeste binds to DNA and stimulates transcription from a nearby promoter.</text>
</comment>
<evidence type="ECO:0000256" key="1">
    <source>
        <dbReference type="ARBA" id="ARBA00011764"/>
    </source>
</evidence>
<evidence type="ECO:0000256" key="4">
    <source>
        <dbReference type="ARBA" id="ARBA00023163"/>
    </source>
</evidence>
<evidence type="ECO:0000313" key="7">
    <source>
        <dbReference type="Proteomes" id="UP000504606"/>
    </source>
</evidence>
<sequence length="118" mass="13398">MEAVAVARRRKVNFSKREVRVLLEEVERLRGPLLGIGRDCNIARRGQQSIEQAWDHVAQCVSAVAPVRRQHRDVRKKWADLKWAALRAGGHGEATDVVSRTILRIIRGEETGLQQKGR</sequence>
<keyword evidence="7" id="KW-1185">Reference proteome</keyword>
<protein>
    <recommendedName>
        <fullName evidence="2">Regulatory protein zeste</fullName>
    </recommendedName>
</protein>
<evidence type="ECO:0000313" key="8">
    <source>
        <dbReference type="RefSeq" id="XP_052132659.1"/>
    </source>
</evidence>
<dbReference type="AlphaFoldDB" id="A0A9C6XV98"/>